<gene>
    <name evidence="1" type="ORF">S03H2_34227</name>
</gene>
<dbReference type="AlphaFoldDB" id="X1HAI6"/>
<comment type="caution">
    <text evidence="1">The sequence shown here is derived from an EMBL/GenBank/DDBJ whole genome shotgun (WGS) entry which is preliminary data.</text>
</comment>
<organism evidence="1">
    <name type="scientific">marine sediment metagenome</name>
    <dbReference type="NCBI Taxonomy" id="412755"/>
    <lineage>
        <taxon>unclassified sequences</taxon>
        <taxon>metagenomes</taxon>
        <taxon>ecological metagenomes</taxon>
    </lineage>
</organism>
<name>X1HAI6_9ZZZZ</name>
<proteinExistence type="predicted"/>
<evidence type="ECO:0000313" key="1">
    <source>
        <dbReference type="EMBL" id="GAH54065.1"/>
    </source>
</evidence>
<feature type="non-terminal residue" evidence="1">
    <location>
        <position position="1"/>
    </location>
</feature>
<protein>
    <submittedName>
        <fullName evidence="1">Uncharacterized protein</fullName>
    </submittedName>
</protein>
<reference evidence="1" key="1">
    <citation type="journal article" date="2014" name="Front. Microbiol.">
        <title>High frequency of phylogenetically diverse reductive dehalogenase-homologous genes in deep subseafloor sedimentary metagenomes.</title>
        <authorList>
            <person name="Kawai M."/>
            <person name="Futagami T."/>
            <person name="Toyoda A."/>
            <person name="Takaki Y."/>
            <person name="Nishi S."/>
            <person name="Hori S."/>
            <person name="Arai W."/>
            <person name="Tsubouchi T."/>
            <person name="Morono Y."/>
            <person name="Uchiyama I."/>
            <person name="Ito T."/>
            <person name="Fujiyama A."/>
            <person name="Inagaki F."/>
            <person name="Takami H."/>
        </authorList>
    </citation>
    <scope>NUCLEOTIDE SEQUENCE</scope>
    <source>
        <strain evidence="1">Expedition CK06-06</strain>
    </source>
</reference>
<accession>X1HAI6</accession>
<dbReference type="Gene3D" id="2.60.40.10">
    <property type="entry name" value="Immunoglobulins"/>
    <property type="match status" value="1"/>
</dbReference>
<dbReference type="EMBL" id="BARU01020870">
    <property type="protein sequence ID" value="GAH54065.1"/>
    <property type="molecule type" value="Genomic_DNA"/>
</dbReference>
<sequence length="86" mass="9520">QPSLSSPVNGTISNDNQPQLVVGIVSTAITYQFQIATSDSFDTLIINIIVSSNGYDLESVLIDGTYYWRTENSATIYLKLVHRSTY</sequence>
<dbReference type="InterPro" id="IPR013783">
    <property type="entry name" value="Ig-like_fold"/>
</dbReference>